<dbReference type="InterPro" id="IPR001851">
    <property type="entry name" value="ABC_transp_permease"/>
</dbReference>
<keyword evidence="2" id="KW-1003">Cell membrane</keyword>
<evidence type="ECO:0000256" key="5">
    <source>
        <dbReference type="ARBA" id="ARBA00023136"/>
    </source>
</evidence>
<evidence type="ECO:0000256" key="2">
    <source>
        <dbReference type="ARBA" id="ARBA00022475"/>
    </source>
</evidence>
<evidence type="ECO:0000256" key="3">
    <source>
        <dbReference type="ARBA" id="ARBA00022692"/>
    </source>
</evidence>
<dbReference type="Proteomes" id="UP001499843">
    <property type="component" value="Unassembled WGS sequence"/>
</dbReference>
<evidence type="ECO:0008006" key="10">
    <source>
        <dbReference type="Google" id="ProtNLM"/>
    </source>
</evidence>
<feature type="region of interest" description="Disordered" evidence="6">
    <location>
        <begin position="1"/>
        <end position="55"/>
    </location>
</feature>
<feature type="transmembrane region" description="Helical" evidence="7">
    <location>
        <begin position="94"/>
        <end position="113"/>
    </location>
</feature>
<gene>
    <name evidence="8" type="ORF">GCM10009850_100530</name>
</gene>
<dbReference type="PANTHER" id="PTHR30482:SF17">
    <property type="entry name" value="ABC TRANSPORTER ATP-BINDING PROTEIN"/>
    <property type="match status" value="1"/>
</dbReference>
<protein>
    <recommendedName>
        <fullName evidence="10">Branched-chain amino acid ABC transporter permease</fullName>
    </recommendedName>
</protein>
<feature type="transmembrane region" description="Helical" evidence="7">
    <location>
        <begin position="332"/>
        <end position="352"/>
    </location>
</feature>
<keyword evidence="3 7" id="KW-0812">Transmembrane</keyword>
<evidence type="ECO:0000313" key="8">
    <source>
        <dbReference type="EMBL" id="GAA2214588.1"/>
    </source>
</evidence>
<feature type="transmembrane region" description="Helical" evidence="7">
    <location>
        <begin position="63"/>
        <end position="82"/>
    </location>
</feature>
<comment type="caution">
    <text evidence="8">The sequence shown here is derived from an EMBL/GenBank/DDBJ whole genome shotgun (WGS) entry which is preliminary data.</text>
</comment>
<feature type="transmembrane region" description="Helical" evidence="7">
    <location>
        <begin position="260"/>
        <end position="278"/>
    </location>
</feature>
<name>A0ABN3CYI3_9ACTN</name>
<feature type="transmembrane region" description="Helical" evidence="7">
    <location>
        <begin position="143"/>
        <end position="162"/>
    </location>
</feature>
<dbReference type="Pfam" id="PF02653">
    <property type="entry name" value="BPD_transp_2"/>
    <property type="match status" value="1"/>
</dbReference>
<feature type="transmembrane region" description="Helical" evidence="7">
    <location>
        <begin position="298"/>
        <end position="320"/>
    </location>
</feature>
<evidence type="ECO:0000256" key="6">
    <source>
        <dbReference type="SAM" id="MobiDB-lite"/>
    </source>
</evidence>
<reference evidence="8 9" key="1">
    <citation type="journal article" date="2019" name="Int. J. Syst. Evol. Microbiol.">
        <title>The Global Catalogue of Microorganisms (GCM) 10K type strain sequencing project: providing services to taxonomists for standard genome sequencing and annotation.</title>
        <authorList>
            <consortium name="The Broad Institute Genomics Platform"/>
            <consortium name="The Broad Institute Genome Sequencing Center for Infectious Disease"/>
            <person name="Wu L."/>
            <person name="Ma J."/>
        </authorList>
    </citation>
    <scope>NUCLEOTIDE SEQUENCE [LARGE SCALE GENOMIC DNA]</scope>
    <source>
        <strain evidence="8 9">JCM 16114</strain>
    </source>
</reference>
<dbReference type="PANTHER" id="PTHR30482">
    <property type="entry name" value="HIGH-AFFINITY BRANCHED-CHAIN AMINO ACID TRANSPORT SYSTEM PERMEASE"/>
    <property type="match status" value="1"/>
</dbReference>
<dbReference type="InterPro" id="IPR043428">
    <property type="entry name" value="LivM-like"/>
</dbReference>
<comment type="subcellular location">
    <subcellularLocation>
        <location evidence="1">Cell membrane</location>
        <topology evidence="1">Multi-pass membrane protein</topology>
    </subcellularLocation>
</comment>
<feature type="transmembrane region" description="Helical" evidence="7">
    <location>
        <begin position="209"/>
        <end position="229"/>
    </location>
</feature>
<evidence type="ECO:0000256" key="7">
    <source>
        <dbReference type="SAM" id="Phobius"/>
    </source>
</evidence>
<evidence type="ECO:0000313" key="9">
    <source>
        <dbReference type="Proteomes" id="UP001499843"/>
    </source>
</evidence>
<dbReference type="EMBL" id="BAAAQX010000042">
    <property type="protein sequence ID" value="GAA2214588.1"/>
    <property type="molecule type" value="Genomic_DNA"/>
</dbReference>
<accession>A0ABN3CYI3</accession>
<evidence type="ECO:0000256" key="4">
    <source>
        <dbReference type="ARBA" id="ARBA00022989"/>
    </source>
</evidence>
<sequence length="360" mass="37355">MSRGGPDDATPGKRRAPDSPAPGKRCGPDSRAPGKRRGPDSPAQGKRRGPDGGVVVSGMRRRWAAPLGSLAGVVVLAGVPFYGGPSWERPLIDLLTLATLASLWNLLAGYTGLASFGQQAYLGVGAYTLYLTAAQGLDPMAAIPLSALAAGLVALPVSFPLLRLTGGHFAIGSWVLAEVFRLAATQQGGNTGVSLPGAALHEPLLRQALTYWWALGVAVCCTGGILLLVRGRFGLTLRAVAGDPVAAAACGVHVARTRRVAYWLAAVGTGAVGAVLFADTLYVQPASIFNVQYSVSMMFMVLIGGIGTVSGPLLGALVFFALQQALSGYGPWYLVLLGVMAVTMTMFAPNGLRGWWSRTP</sequence>
<keyword evidence="9" id="KW-1185">Reference proteome</keyword>
<dbReference type="CDD" id="cd06581">
    <property type="entry name" value="TM_PBP1_LivM_like"/>
    <property type="match status" value="1"/>
</dbReference>
<dbReference type="RefSeq" id="WP_344492419.1">
    <property type="nucleotide sequence ID" value="NZ_BAAAQX010000042.1"/>
</dbReference>
<evidence type="ECO:0000256" key="1">
    <source>
        <dbReference type="ARBA" id="ARBA00004651"/>
    </source>
</evidence>
<keyword evidence="4 7" id="KW-1133">Transmembrane helix</keyword>
<keyword evidence="5 7" id="KW-0472">Membrane</keyword>
<organism evidence="8 9">
    <name type="scientific">Nonomuraea monospora</name>
    <dbReference type="NCBI Taxonomy" id="568818"/>
    <lineage>
        <taxon>Bacteria</taxon>
        <taxon>Bacillati</taxon>
        <taxon>Actinomycetota</taxon>
        <taxon>Actinomycetes</taxon>
        <taxon>Streptosporangiales</taxon>
        <taxon>Streptosporangiaceae</taxon>
        <taxon>Nonomuraea</taxon>
    </lineage>
</organism>
<proteinExistence type="predicted"/>